<dbReference type="Proteomes" id="UP000886653">
    <property type="component" value="Unassembled WGS sequence"/>
</dbReference>
<keyword evidence="2" id="KW-1185">Reference proteome</keyword>
<proteinExistence type="predicted"/>
<dbReference type="AlphaFoldDB" id="A0A9P6NLC2"/>
<name>A0A9P6NLC2_9BASI</name>
<evidence type="ECO:0000313" key="2">
    <source>
        <dbReference type="Proteomes" id="UP000886653"/>
    </source>
</evidence>
<organism evidence="1 2">
    <name type="scientific">Cronartium quercuum f. sp. fusiforme G11</name>
    <dbReference type="NCBI Taxonomy" id="708437"/>
    <lineage>
        <taxon>Eukaryota</taxon>
        <taxon>Fungi</taxon>
        <taxon>Dikarya</taxon>
        <taxon>Basidiomycota</taxon>
        <taxon>Pucciniomycotina</taxon>
        <taxon>Pucciniomycetes</taxon>
        <taxon>Pucciniales</taxon>
        <taxon>Coleosporiaceae</taxon>
        <taxon>Cronartium</taxon>
    </lineage>
</organism>
<accession>A0A9P6NLC2</accession>
<comment type="caution">
    <text evidence="1">The sequence shown here is derived from an EMBL/GenBank/DDBJ whole genome shotgun (WGS) entry which is preliminary data.</text>
</comment>
<dbReference type="EMBL" id="MU167245">
    <property type="protein sequence ID" value="KAG0147672.1"/>
    <property type="molecule type" value="Genomic_DNA"/>
</dbReference>
<gene>
    <name evidence="1" type="ORF">CROQUDRAFT_91192</name>
</gene>
<reference evidence="1" key="1">
    <citation type="submission" date="2013-11" db="EMBL/GenBank/DDBJ databases">
        <title>Genome sequence of the fusiform rust pathogen reveals effectors for host alternation and coevolution with pine.</title>
        <authorList>
            <consortium name="DOE Joint Genome Institute"/>
            <person name="Smith K."/>
            <person name="Pendleton A."/>
            <person name="Kubisiak T."/>
            <person name="Anderson C."/>
            <person name="Salamov A."/>
            <person name="Aerts A."/>
            <person name="Riley R."/>
            <person name="Clum A."/>
            <person name="Lindquist E."/>
            <person name="Ence D."/>
            <person name="Campbell M."/>
            <person name="Kronenberg Z."/>
            <person name="Feau N."/>
            <person name="Dhillon B."/>
            <person name="Hamelin R."/>
            <person name="Burleigh J."/>
            <person name="Smith J."/>
            <person name="Yandell M."/>
            <person name="Nelson C."/>
            <person name="Grigoriev I."/>
            <person name="Davis J."/>
        </authorList>
    </citation>
    <scope>NUCLEOTIDE SEQUENCE</scope>
    <source>
        <strain evidence="1">G11</strain>
    </source>
</reference>
<sequence length="145" mass="16302">MGLTDHFGHIMHNAAENWYKTSLCMTGLIDRFGHIIHNIECNDGSPKPRPQSDTVESAAARRACVRCLQNLSNLRLIPASRAYTSRRDVLLNKQFLITGADSGIGHSAVPMMACEREEVTMVYLLQEQSEAQEVKSQNERESKEK</sequence>
<dbReference type="OrthoDB" id="1393670at2759"/>
<evidence type="ECO:0000313" key="1">
    <source>
        <dbReference type="EMBL" id="KAG0147672.1"/>
    </source>
</evidence>
<protein>
    <submittedName>
        <fullName evidence="1">Uncharacterized protein</fullName>
    </submittedName>
</protein>